<protein>
    <submittedName>
        <fullName evidence="1">Uncharacterized protein</fullName>
    </submittedName>
</protein>
<dbReference type="AlphaFoldDB" id="A0A8I3WNI1"/>
<proteinExistence type="predicted"/>
<dbReference type="PANTHER" id="PTHR46254">
    <property type="entry name" value="PROTEIN GVQW1-RELATED"/>
    <property type="match status" value="1"/>
</dbReference>
<dbReference type="GeneTree" id="ENSGT00940000161627"/>
<reference evidence="1 2" key="1">
    <citation type="submission" date="2009-03" db="EMBL/GenBank/DDBJ databases">
        <authorList>
            <person name="Warren W."/>
            <person name="Ye L."/>
            <person name="Minx P."/>
            <person name="Worley K."/>
            <person name="Gibbs R."/>
            <person name="Wilson R.K."/>
        </authorList>
    </citation>
    <scope>NUCLEOTIDE SEQUENCE [LARGE SCALE GENOMIC DNA]</scope>
</reference>
<dbReference type="Ensembl" id="ENSCJAT00000130273.1">
    <property type="protein sequence ID" value="ENSCJAP00000079525.1"/>
    <property type="gene ID" value="ENSCJAG00000082828.1"/>
</dbReference>
<dbReference type="OMA" id="WSWTLEL"/>
<organism evidence="1 2">
    <name type="scientific">Callithrix jacchus</name>
    <name type="common">White-tufted-ear marmoset</name>
    <name type="synonym">Simia Jacchus</name>
    <dbReference type="NCBI Taxonomy" id="9483"/>
    <lineage>
        <taxon>Eukaryota</taxon>
        <taxon>Metazoa</taxon>
        <taxon>Chordata</taxon>
        <taxon>Craniata</taxon>
        <taxon>Vertebrata</taxon>
        <taxon>Euteleostomi</taxon>
        <taxon>Mammalia</taxon>
        <taxon>Eutheria</taxon>
        <taxon>Euarchontoglires</taxon>
        <taxon>Primates</taxon>
        <taxon>Haplorrhini</taxon>
        <taxon>Platyrrhini</taxon>
        <taxon>Cebidae</taxon>
        <taxon>Callitrichinae</taxon>
        <taxon>Callithrix</taxon>
        <taxon>Callithrix</taxon>
    </lineage>
</organism>
<accession>A0A8I3WNI1</accession>
<evidence type="ECO:0000313" key="2">
    <source>
        <dbReference type="Proteomes" id="UP000008225"/>
    </source>
</evidence>
<dbReference type="Proteomes" id="UP000008225">
    <property type="component" value="Chromosome 13"/>
</dbReference>
<reference evidence="1" key="3">
    <citation type="submission" date="2025-09" db="UniProtKB">
        <authorList>
            <consortium name="Ensembl"/>
        </authorList>
    </citation>
    <scope>IDENTIFICATION</scope>
</reference>
<reference evidence="1" key="2">
    <citation type="submission" date="2025-08" db="UniProtKB">
        <authorList>
            <consortium name="Ensembl"/>
        </authorList>
    </citation>
    <scope>IDENTIFICATION</scope>
</reference>
<name>A0A8I3WNI1_CALJA</name>
<keyword evidence="2" id="KW-1185">Reference proteome</keyword>
<evidence type="ECO:0000313" key="1">
    <source>
        <dbReference type="Ensembl" id="ENSCJAP00000079525.1"/>
    </source>
</evidence>
<sequence>MESHSVTQAGVQWHNLGSLHPLTPRFKRFSCLSLLSSWDYRCAPVCPASFCIFSRDGVSPCWPGWSWTLELRRSAHPSLPKCWDYRPEPPCPARKLKILNSG</sequence>